<evidence type="ECO:0000256" key="1">
    <source>
        <dbReference type="ARBA" id="ARBA00023284"/>
    </source>
</evidence>
<dbReference type="Gene3D" id="3.40.30.10">
    <property type="entry name" value="Glutaredoxin"/>
    <property type="match status" value="1"/>
</dbReference>
<gene>
    <name evidence="3" type="ORF">C7377_0809</name>
</gene>
<protein>
    <submittedName>
        <fullName evidence="3">Thioredoxin</fullName>
    </submittedName>
</protein>
<evidence type="ECO:0000313" key="4">
    <source>
        <dbReference type="Proteomes" id="UP000251835"/>
    </source>
</evidence>
<dbReference type="PROSITE" id="PS00194">
    <property type="entry name" value="THIOREDOXIN_1"/>
    <property type="match status" value="1"/>
</dbReference>
<dbReference type="PANTHER" id="PTHR10438">
    <property type="entry name" value="THIOREDOXIN"/>
    <property type="match status" value="1"/>
</dbReference>
<accession>A0A7L4URT3</accession>
<dbReference type="EMBL" id="QENZ01000003">
    <property type="protein sequence ID" value="PVX52488.1"/>
    <property type="molecule type" value="Genomic_DNA"/>
</dbReference>
<evidence type="ECO:0000259" key="2">
    <source>
        <dbReference type="PROSITE" id="PS51352"/>
    </source>
</evidence>
<dbReference type="Pfam" id="PF00085">
    <property type="entry name" value="Thioredoxin"/>
    <property type="match status" value="1"/>
</dbReference>
<dbReference type="OrthoDB" id="1099736at2"/>
<dbReference type="InterPro" id="IPR050620">
    <property type="entry name" value="Thioredoxin_H-type-like"/>
</dbReference>
<organism evidence="3 4">
    <name type="scientific">Balneicella halophila</name>
    <dbReference type="NCBI Taxonomy" id="1537566"/>
    <lineage>
        <taxon>Bacteria</taxon>
        <taxon>Pseudomonadati</taxon>
        <taxon>Bacteroidota</taxon>
        <taxon>Bacteroidia</taxon>
        <taxon>Bacteroidales</taxon>
        <taxon>Balneicellaceae</taxon>
        <taxon>Balneicella</taxon>
    </lineage>
</organism>
<feature type="domain" description="Thioredoxin" evidence="2">
    <location>
        <begin position="10"/>
        <end position="133"/>
    </location>
</feature>
<proteinExistence type="predicted"/>
<dbReference type="PROSITE" id="PS51352">
    <property type="entry name" value="THIOREDOXIN_2"/>
    <property type="match status" value="1"/>
</dbReference>
<evidence type="ECO:0000313" key="3">
    <source>
        <dbReference type="EMBL" id="PVX52488.1"/>
    </source>
</evidence>
<dbReference type="PANTHER" id="PTHR10438:SF468">
    <property type="entry name" value="THIOREDOXIN-1-RELATED"/>
    <property type="match status" value="1"/>
</dbReference>
<dbReference type="CDD" id="cd02947">
    <property type="entry name" value="TRX_family"/>
    <property type="match status" value="1"/>
</dbReference>
<keyword evidence="1" id="KW-0676">Redox-active center</keyword>
<comment type="caution">
    <text evidence="3">The sequence shown here is derived from an EMBL/GenBank/DDBJ whole genome shotgun (WGS) entry which is preliminary data.</text>
</comment>
<dbReference type="InterPro" id="IPR013766">
    <property type="entry name" value="Thioredoxin_domain"/>
</dbReference>
<sequence>MKKIILFFIVIVLSITSVFAKINWVTDMQMAKAMALAENKLLVIDFWAIWCGPCSKMDSEFWSTDKVKDFENNMIFLKVDIDTETQLAQKYGVRGIPYVVVADVAENKIWENVGYNGPSSFSEIFNSIPANVESVNKVASPFLKDTDSDVDYINMGKAYTDLAQDIENSELKSKFFNMSNRMYKKARKGDYSDEAELRILLNKAYRGHTKKLMKKVNKIKVTPENKELRNFVINYIQNN</sequence>
<keyword evidence="4" id="KW-1185">Reference proteome</keyword>
<dbReference type="AlphaFoldDB" id="A0A7L4URT3"/>
<name>A0A7L4URT3_BALHA</name>
<dbReference type="RefSeq" id="WP_116496018.1">
    <property type="nucleotide sequence ID" value="NZ_QENZ01000003.1"/>
</dbReference>
<reference evidence="3 4" key="1">
    <citation type="submission" date="2018-05" db="EMBL/GenBank/DDBJ databases">
        <title>Genomic Encyclopedia of Type Strains, Phase IV (KMG-IV): sequencing the most valuable type-strain genomes for metagenomic binning, comparative biology and taxonomic classification.</title>
        <authorList>
            <person name="Goeker M."/>
        </authorList>
    </citation>
    <scope>NUCLEOTIDE SEQUENCE [LARGE SCALE GENOMIC DNA]</scope>
    <source>
        <strain evidence="3 4">DSM 28579</strain>
    </source>
</reference>
<dbReference type="SUPFAM" id="SSF52833">
    <property type="entry name" value="Thioredoxin-like"/>
    <property type="match status" value="1"/>
</dbReference>
<dbReference type="InterPro" id="IPR036249">
    <property type="entry name" value="Thioredoxin-like_sf"/>
</dbReference>
<dbReference type="InterPro" id="IPR017937">
    <property type="entry name" value="Thioredoxin_CS"/>
</dbReference>
<dbReference type="Proteomes" id="UP000251835">
    <property type="component" value="Unassembled WGS sequence"/>
</dbReference>